<feature type="domain" description="TIR" evidence="1">
    <location>
        <begin position="88"/>
        <end position="157"/>
    </location>
</feature>
<organism evidence="2 3">
    <name type="scientific">Cinchona calisaya</name>
    <dbReference type="NCBI Taxonomy" id="153742"/>
    <lineage>
        <taxon>Eukaryota</taxon>
        <taxon>Viridiplantae</taxon>
        <taxon>Streptophyta</taxon>
        <taxon>Embryophyta</taxon>
        <taxon>Tracheophyta</taxon>
        <taxon>Spermatophyta</taxon>
        <taxon>Magnoliopsida</taxon>
        <taxon>eudicotyledons</taxon>
        <taxon>Gunneridae</taxon>
        <taxon>Pentapetalae</taxon>
        <taxon>asterids</taxon>
        <taxon>lamiids</taxon>
        <taxon>Gentianales</taxon>
        <taxon>Rubiaceae</taxon>
        <taxon>Cinchonoideae</taxon>
        <taxon>Cinchoneae</taxon>
        <taxon>Cinchona</taxon>
    </lineage>
</organism>
<gene>
    <name evidence="2" type="ORF">ACH5RR_038877</name>
</gene>
<protein>
    <recommendedName>
        <fullName evidence="1">TIR domain-containing protein</fullName>
    </recommendedName>
</protein>
<dbReference type="AlphaFoldDB" id="A0ABD2XWK4"/>
<dbReference type="InterPro" id="IPR000157">
    <property type="entry name" value="TIR_dom"/>
</dbReference>
<evidence type="ECO:0000313" key="2">
    <source>
        <dbReference type="EMBL" id="KAL3499784.1"/>
    </source>
</evidence>
<evidence type="ECO:0000313" key="3">
    <source>
        <dbReference type="Proteomes" id="UP001630127"/>
    </source>
</evidence>
<reference evidence="2 3" key="1">
    <citation type="submission" date="2024-11" db="EMBL/GenBank/DDBJ databases">
        <title>A near-complete genome assembly of Cinchona calisaya.</title>
        <authorList>
            <person name="Lian D.C."/>
            <person name="Zhao X.W."/>
            <person name="Wei L."/>
        </authorList>
    </citation>
    <scope>NUCLEOTIDE SEQUENCE [LARGE SCALE GENOMIC DNA]</scope>
    <source>
        <tissue evidence="2">Nenye</tissue>
    </source>
</reference>
<comment type="caution">
    <text evidence="2">The sequence shown here is derived from an EMBL/GenBank/DDBJ whole genome shotgun (WGS) entry which is preliminary data.</text>
</comment>
<evidence type="ECO:0000259" key="1">
    <source>
        <dbReference type="Pfam" id="PF01582"/>
    </source>
</evidence>
<proteinExistence type="predicted"/>
<accession>A0ABD2XWK4</accession>
<sequence length="174" mass="20147">MSERTSWISSIVLCNKREFTSSKMMKNSKEEDPLHLHYAKLLKSQELQLLYSQKTMLLLHGVWMSLRRSLSATTFGTNCSASFLFCGPSAVRKQKGTFVEHFARHEDEIENKGRIQRWRDALAEAAHFSGWDVPNTANGHDAPRKLLKMLLLIWEKLQLLKEKTMLVLILECRN</sequence>
<dbReference type="Proteomes" id="UP001630127">
    <property type="component" value="Unassembled WGS sequence"/>
</dbReference>
<dbReference type="Pfam" id="PF01582">
    <property type="entry name" value="TIR"/>
    <property type="match status" value="1"/>
</dbReference>
<dbReference type="InterPro" id="IPR035897">
    <property type="entry name" value="Toll_tir_struct_dom_sf"/>
</dbReference>
<keyword evidence="3" id="KW-1185">Reference proteome</keyword>
<dbReference type="EMBL" id="JBJUIK010000016">
    <property type="protein sequence ID" value="KAL3499784.1"/>
    <property type="molecule type" value="Genomic_DNA"/>
</dbReference>
<dbReference type="Gene3D" id="3.40.50.10140">
    <property type="entry name" value="Toll/interleukin-1 receptor homology (TIR) domain"/>
    <property type="match status" value="1"/>
</dbReference>
<name>A0ABD2XWK4_9GENT</name>